<dbReference type="InterPro" id="IPR048300">
    <property type="entry name" value="TACO1_YebC-like_2nd/3rd_dom"/>
</dbReference>
<dbReference type="NCBIfam" id="TIGR01033">
    <property type="entry name" value="YebC/PmpR family DNA-binding transcriptional regulator"/>
    <property type="match status" value="1"/>
</dbReference>
<evidence type="ECO:0000256" key="1">
    <source>
        <dbReference type="ARBA" id="ARBA00008724"/>
    </source>
</evidence>
<feature type="domain" description="TACO1/YebC-like N-terminal" evidence="6">
    <location>
        <begin position="4"/>
        <end position="74"/>
    </location>
</feature>
<dbReference type="SUPFAM" id="SSF75625">
    <property type="entry name" value="YebC-like"/>
    <property type="match status" value="1"/>
</dbReference>
<dbReference type="HAMAP" id="MF_00693">
    <property type="entry name" value="Transcrip_reg_TACO1"/>
    <property type="match status" value="1"/>
</dbReference>
<keyword evidence="4" id="KW-0963">Cytoplasm</keyword>
<comment type="subcellular location">
    <subcellularLocation>
        <location evidence="4">Cytoplasm</location>
    </subcellularLocation>
</comment>
<dbReference type="RefSeq" id="WP_341596587.1">
    <property type="nucleotide sequence ID" value="NZ_JBAKAZ010000007.1"/>
</dbReference>
<protein>
    <recommendedName>
        <fullName evidence="4">Probable transcriptional regulatory protein V6256_03055</fullName>
    </recommendedName>
</protein>
<dbReference type="NCBIfam" id="NF009044">
    <property type="entry name" value="PRK12378.1"/>
    <property type="match status" value="1"/>
</dbReference>
<keyword evidence="4 7" id="KW-0238">DNA-binding</keyword>
<dbReference type="Gene3D" id="1.10.10.200">
    <property type="match status" value="1"/>
</dbReference>
<dbReference type="EMBL" id="JBAKAZ010000007">
    <property type="protein sequence ID" value="MEL0628576.1"/>
    <property type="molecule type" value="Genomic_DNA"/>
</dbReference>
<evidence type="ECO:0000259" key="5">
    <source>
        <dbReference type="Pfam" id="PF01709"/>
    </source>
</evidence>
<dbReference type="PANTHER" id="PTHR12532:SF0">
    <property type="entry name" value="TRANSLATIONAL ACTIVATOR OF CYTOCHROME C OXIDASE 1"/>
    <property type="match status" value="1"/>
</dbReference>
<dbReference type="InterPro" id="IPR002876">
    <property type="entry name" value="Transcrip_reg_TACO1-like"/>
</dbReference>
<dbReference type="GO" id="GO:0003677">
    <property type="term" value="F:DNA binding"/>
    <property type="evidence" value="ECO:0007669"/>
    <property type="project" value="UniProtKB-KW"/>
</dbReference>
<dbReference type="Pfam" id="PF01709">
    <property type="entry name" value="Transcrip_reg"/>
    <property type="match status" value="1"/>
</dbReference>
<evidence type="ECO:0000256" key="3">
    <source>
        <dbReference type="ARBA" id="ARBA00023163"/>
    </source>
</evidence>
<gene>
    <name evidence="7" type="ORF">V6256_03055</name>
</gene>
<evidence type="ECO:0000256" key="2">
    <source>
        <dbReference type="ARBA" id="ARBA00023015"/>
    </source>
</evidence>
<feature type="domain" description="TACO1/YebC-like second and third" evidence="5">
    <location>
        <begin position="79"/>
        <end position="236"/>
    </location>
</feature>
<dbReference type="InterPro" id="IPR029072">
    <property type="entry name" value="YebC-like"/>
</dbReference>
<dbReference type="Proteomes" id="UP001369082">
    <property type="component" value="Unassembled WGS sequence"/>
</dbReference>
<accession>A0ABU9GMN8</accession>
<dbReference type="InterPro" id="IPR026564">
    <property type="entry name" value="Transcrip_reg_TACO1-like_dom3"/>
</dbReference>
<reference evidence="7 8" key="1">
    <citation type="submission" date="2024-02" db="EMBL/GenBank/DDBJ databases">
        <title>Bacteria isolated from the canopy kelp, Nereocystis luetkeana.</title>
        <authorList>
            <person name="Pfister C.A."/>
            <person name="Younker I.T."/>
            <person name="Light S.H."/>
        </authorList>
    </citation>
    <scope>NUCLEOTIDE SEQUENCE [LARGE SCALE GENOMIC DNA]</scope>
    <source>
        <strain evidence="7 8">TI.1.05</strain>
    </source>
</reference>
<dbReference type="Pfam" id="PF20772">
    <property type="entry name" value="TACO1_YebC_N"/>
    <property type="match status" value="1"/>
</dbReference>
<evidence type="ECO:0000313" key="7">
    <source>
        <dbReference type="EMBL" id="MEL0628576.1"/>
    </source>
</evidence>
<evidence type="ECO:0000313" key="8">
    <source>
        <dbReference type="Proteomes" id="UP001369082"/>
    </source>
</evidence>
<keyword evidence="3 4" id="KW-0804">Transcription</keyword>
<evidence type="ECO:0000259" key="6">
    <source>
        <dbReference type="Pfam" id="PF20772"/>
    </source>
</evidence>
<keyword evidence="2 4" id="KW-0805">Transcription regulation</keyword>
<organism evidence="7 8">
    <name type="scientific">Psychromonas aquatilis</name>
    <dbReference type="NCBI Taxonomy" id="2005072"/>
    <lineage>
        <taxon>Bacteria</taxon>
        <taxon>Pseudomonadati</taxon>
        <taxon>Pseudomonadota</taxon>
        <taxon>Gammaproteobacteria</taxon>
        <taxon>Alteromonadales</taxon>
        <taxon>Psychromonadaceae</taxon>
        <taxon>Psychromonas</taxon>
    </lineage>
</organism>
<dbReference type="PANTHER" id="PTHR12532">
    <property type="entry name" value="TRANSLATIONAL ACTIVATOR OF CYTOCHROME C OXIDASE 1"/>
    <property type="match status" value="1"/>
</dbReference>
<name>A0ABU9GMN8_9GAMM</name>
<sequence>MGRAYQNRKESMAKTAGAKTKVYSKYGKEIYVAAKNGGFDPDGNLTLRRLIDSAKKDQVPTHVIERAIDKAKGGGGEDYERASYEGFGPGGCSVIVDCLTDNGNRTWTEVRNCFNKTGAKIGSPGTVAHMFEHQAVFVFEGEDDEAVLEELMMADIDVTDVVSEDGKISVFCPHTEFNNTKVALHETYPDVELEVEEITYVPQTDTEITEEHVEKFEKFLDMLEDCDDVQNVYHNAVLPE</sequence>
<dbReference type="InterPro" id="IPR049083">
    <property type="entry name" value="TACO1_YebC_N"/>
</dbReference>
<comment type="similarity">
    <text evidence="1 4">Belongs to the TACO1 family.</text>
</comment>
<dbReference type="InterPro" id="IPR017856">
    <property type="entry name" value="Integrase-like_N"/>
</dbReference>
<dbReference type="Gene3D" id="3.30.70.980">
    <property type="match status" value="2"/>
</dbReference>
<comment type="caution">
    <text evidence="7">The sequence shown here is derived from an EMBL/GenBank/DDBJ whole genome shotgun (WGS) entry which is preliminary data.</text>
</comment>
<evidence type="ECO:0000256" key="4">
    <source>
        <dbReference type="HAMAP-Rule" id="MF_00693"/>
    </source>
</evidence>
<proteinExistence type="inferred from homology"/>
<keyword evidence="8" id="KW-1185">Reference proteome</keyword>